<feature type="transmembrane region" description="Helical" evidence="4">
    <location>
        <begin position="110"/>
        <end position="131"/>
    </location>
</feature>
<dbReference type="SMART" id="SM00283">
    <property type="entry name" value="MA"/>
    <property type="match status" value="1"/>
</dbReference>
<keyword evidence="4" id="KW-1133">Transmembrane helix</keyword>
<dbReference type="InterPro" id="IPR051310">
    <property type="entry name" value="MCP_chemotaxis"/>
</dbReference>
<dbReference type="GO" id="GO:0006935">
    <property type="term" value="P:chemotaxis"/>
    <property type="evidence" value="ECO:0007669"/>
    <property type="project" value="UniProtKB-KW"/>
</dbReference>
<keyword evidence="4" id="KW-0472">Membrane</keyword>
<proteinExistence type="inferred from homology"/>
<dbReference type="Gene3D" id="1.10.287.950">
    <property type="entry name" value="Methyl-accepting chemotaxis protein"/>
    <property type="match status" value="1"/>
</dbReference>
<dbReference type="Pfam" id="PF00015">
    <property type="entry name" value="MCPsignal"/>
    <property type="match status" value="1"/>
</dbReference>
<keyword evidence="1" id="KW-0145">Chemotaxis</keyword>
<dbReference type="GO" id="GO:0005886">
    <property type="term" value="C:plasma membrane"/>
    <property type="evidence" value="ECO:0007669"/>
    <property type="project" value="TreeGrafter"/>
</dbReference>
<dbReference type="AlphaFoldDB" id="A0A2S8G2Q5"/>
<dbReference type="PROSITE" id="PS50111">
    <property type="entry name" value="CHEMOTAXIS_TRANSDUC_2"/>
    <property type="match status" value="1"/>
</dbReference>
<dbReference type="GO" id="GO:0004888">
    <property type="term" value="F:transmembrane signaling receptor activity"/>
    <property type="evidence" value="ECO:0007669"/>
    <property type="project" value="InterPro"/>
</dbReference>
<evidence type="ECO:0000256" key="1">
    <source>
        <dbReference type="ARBA" id="ARBA00022500"/>
    </source>
</evidence>
<evidence type="ECO:0000313" key="7">
    <source>
        <dbReference type="Proteomes" id="UP000240009"/>
    </source>
</evidence>
<protein>
    <recommendedName>
        <fullName evidence="5">Methyl-accepting transducer domain-containing protein</fullName>
    </recommendedName>
</protein>
<comment type="caution">
    <text evidence="6">The sequence shown here is derived from an EMBL/GenBank/DDBJ whole genome shotgun (WGS) entry which is preliminary data.</text>
</comment>
<dbReference type="PANTHER" id="PTHR43531:SF11">
    <property type="entry name" value="METHYL-ACCEPTING CHEMOTAXIS PROTEIN 3"/>
    <property type="match status" value="1"/>
</dbReference>
<feature type="transmembrane region" description="Helical" evidence="4">
    <location>
        <begin position="79"/>
        <end position="98"/>
    </location>
</feature>
<feature type="transmembrane region" description="Helical" evidence="4">
    <location>
        <begin position="143"/>
        <end position="162"/>
    </location>
</feature>
<evidence type="ECO:0000259" key="5">
    <source>
        <dbReference type="PROSITE" id="PS50111"/>
    </source>
</evidence>
<dbReference type="GO" id="GO:0007165">
    <property type="term" value="P:signal transduction"/>
    <property type="evidence" value="ECO:0007669"/>
    <property type="project" value="UniProtKB-KW"/>
</dbReference>
<evidence type="ECO:0000256" key="2">
    <source>
        <dbReference type="ARBA" id="ARBA00029447"/>
    </source>
</evidence>
<dbReference type="PRINTS" id="PR00260">
    <property type="entry name" value="CHEMTRNSDUCR"/>
</dbReference>
<reference evidence="6 7" key="1">
    <citation type="submission" date="2018-02" db="EMBL/GenBank/DDBJ databases">
        <title>Comparative genomes isolates from brazilian mangrove.</title>
        <authorList>
            <person name="Araujo J.E."/>
            <person name="Taketani R.G."/>
            <person name="Silva M.C.P."/>
            <person name="Loureco M.V."/>
            <person name="Andreote F.D."/>
        </authorList>
    </citation>
    <scope>NUCLEOTIDE SEQUENCE [LARGE SCALE GENOMIC DNA]</scope>
    <source>
        <strain evidence="6 7">HEX-2 MGV</strain>
    </source>
</reference>
<name>A0A2S8G2Q5_9BACT</name>
<gene>
    <name evidence="6" type="ORF">C5Y96_02265</name>
</gene>
<evidence type="ECO:0000256" key="4">
    <source>
        <dbReference type="SAM" id="Phobius"/>
    </source>
</evidence>
<dbReference type="EMBL" id="PUIA01000016">
    <property type="protein sequence ID" value="PQO38726.1"/>
    <property type="molecule type" value="Genomic_DNA"/>
</dbReference>
<feature type="domain" description="Methyl-accepting transducer" evidence="5">
    <location>
        <begin position="316"/>
        <end position="548"/>
    </location>
</feature>
<dbReference type="PANTHER" id="PTHR43531">
    <property type="entry name" value="PROTEIN ICFG"/>
    <property type="match status" value="1"/>
</dbReference>
<dbReference type="InterPro" id="IPR004089">
    <property type="entry name" value="MCPsignal_dom"/>
</dbReference>
<organism evidence="6 7">
    <name type="scientific">Blastopirellula marina</name>
    <dbReference type="NCBI Taxonomy" id="124"/>
    <lineage>
        <taxon>Bacteria</taxon>
        <taxon>Pseudomonadati</taxon>
        <taxon>Planctomycetota</taxon>
        <taxon>Planctomycetia</taxon>
        <taxon>Pirellulales</taxon>
        <taxon>Pirellulaceae</taxon>
        <taxon>Blastopirellula</taxon>
    </lineage>
</organism>
<accession>A0A2S8G2Q5</accession>
<dbReference type="InterPro" id="IPR004090">
    <property type="entry name" value="Chemotax_Me-accpt_rcpt"/>
</dbReference>
<evidence type="ECO:0000256" key="3">
    <source>
        <dbReference type="PROSITE-ProRule" id="PRU00284"/>
    </source>
</evidence>
<dbReference type="SUPFAM" id="SSF58104">
    <property type="entry name" value="Methyl-accepting chemotaxis protein (MCP) signaling domain"/>
    <property type="match status" value="1"/>
</dbReference>
<keyword evidence="4" id="KW-0812">Transmembrane</keyword>
<dbReference type="Proteomes" id="UP000240009">
    <property type="component" value="Unassembled WGS sequence"/>
</dbReference>
<sequence>MAALSTRPIPCLVVRCTRNLITHRQTISHQRPSVCYLPAVKEIAVLKKILFPQYLGLDQEERSLLRLEEQKADAHTNRLFAGLMLLQAIIALGMAIFLTPQTWAGTQSSVHMHVWASAILGFLLGAIPAYLGWYHGENPLTRYVMAVSQAGFSALFIHISGGRTEVHFHVFASLAFLSLYRDPLVLLSATLFTAVDHLVRAVLWPHSIFGLADPALALALEHAAWVVIEDAVLLVGIYSSLRTSNARVREQIANRRQHTVLREAIDQLRPVFDRAAHGDLTVEIPNVQDGLVQSLRTDLSRTIDSWNRVIATFSRSVEGVAASSGHLHGSASTLSSGIQNQGQSLDAILQEVSVLNQSIHSIRENVARTEAVTISASEIAQLGEACLTESENSMKTIEQSADLMIATIGTIQELAKQTNLLALNASIEAARSGEAGRGFAVVAQQVKELACSCDENITKVTQLVQQTREHIQVGVEKSSRTAGQFKEVCSAVQSINTETNEIAKLTASQSDSAQRLQAQVASLQAIQQTTEQNGQQLSNEGDNLAILAKELRNCVHQFQFLEHDKPLENSMAT</sequence>
<evidence type="ECO:0000313" key="6">
    <source>
        <dbReference type="EMBL" id="PQO38726.1"/>
    </source>
</evidence>
<comment type="similarity">
    <text evidence="2">Belongs to the methyl-accepting chemotaxis (MCP) protein family.</text>
</comment>
<keyword evidence="3" id="KW-0807">Transducer</keyword>